<name>A0A2T2NRB9_CORCC</name>
<evidence type="ECO:0000259" key="7">
    <source>
        <dbReference type="Pfam" id="PF04719"/>
    </source>
</evidence>
<accession>A0A2T2NRB9</accession>
<feature type="compositionally biased region" description="Basic and acidic residues" evidence="6">
    <location>
        <begin position="127"/>
        <end position="142"/>
    </location>
</feature>
<dbReference type="STRING" id="1448308.A0A2T2NRB9"/>
<feature type="compositionally biased region" description="Acidic residues" evidence="6">
    <location>
        <begin position="106"/>
        <end position="126"/>
    </location>
</feature>
<sequence length="334" mass="36685">MASPPPPHLALNSISRKRGSISSVSSQAKKRKPSQLRNSFAPENEAVGSPLRYSRSPSVDSVATTSVVNGMGGKKKRKKDGDTGSVAGSSVRGGKRGDTRSAIDGEGADGAEGEEEEDDDEDELELEDTKMNEVSAKQEKEHERMLVDAMNPNQEHRYSLYRRTKLKKDTVRKLVNQTLSQSVPNPIVIAVQIMSKGFIGELVDRALTVRDEWAAARTHVPNPNLPPQVLAQGLNSPLAHRPEAKPTNQDIQQAGFYLNQVPRDEGFWKEVPKDTPLAERLKLCDKGPLTPAHLREALRRYKRDRDGGGAGFAGLSLEGPERTLARTGGRRIFR</sequence>
<dbReference type="OrthoDB" id="28335at2759"/>
<dbReference type="SUPFAM" id="SSF47113">
    <property type="entry name" value="Histone-fold"/>
    <property type="match status" value="1"/>
</dbReference>
<dbReference type="GO" id="GO:0005669">
    <property type="term" value="C:transcription factor TFIID complex"/>
    <property type="evidence" value="ECO:0007669"/>
    <property type="project" value="InterPro"/>
</dbReference>
<evidence type="ECO:0000256" key="5">
    <source>
        <dbReference type="ARBA" id="ARBA00023242"/>
    </source>
</evidence>
<dbReference type="PANTHER" id="PTHR13218">
    <property type="entry name" value="TRANSCRIPTION INITIATION FACTOR TFIID SUBUNIT 11-RELATED"/>
    <property type="match status" value="1"/>
</dbReference>
<dbReference type="AlphaFoldDB" id="A0A2T2NRB9"/>
<proteinExistence type="inferred from homology"/>
<dbReference type="InterPro" id="IPR006809">
    <property type="entry name" value="TAFII28_dom"/>
</dbReference>
<reference evidence="8 9" key="1">
    <citation type="journal article" date="2018" name="Front. Microbiol.">
        <title>Genome-Wide Analysis of Corynespora cassiicola Leaf Fall Disease Putative Effectors.</title>
        <authorList>
            <person name="Lopez D."/>
            <person name="Ribeiro S."/>
            <person name="Label P."/>
            <person name="Fumanal B."/>
            <person name="Venisse J.S."/>
            <person name="Kohler A."/>
            <person name="de Oliveira R.R."/>
            <person name="Labutti K."/>
            <person name="Lipzen A."/>
            <person name="Lail K."/>
            <person name="Bauer D."/>
            <person name="Ohm R.A."/>
            <person name="Barry K.W."/>
            <person name="Spatafora J."/>
            <person name="Grigoriev I.V."/>
            <person name="Martin F.M."/>
            <person name="Pujade-Renaud V."/>
        </authorList>
    </citation>
    <scope>NUCLEOTIDE SEQUENCE [LARGE SCALE GENOMIC DNA]</scope>
    <source>
        <strain evidence="8 9">Philippines</strain>
    </source>
</reference>
<dbReference type="PANTHER" id="PTHR13218:SF8">
    <property type="entry name" value="TRANSCRIPTION INITIATION FACTOR TFIID SUBUNIT 11"/>
    <property type="match status" value="1"/>
</dbReference>
<feature type="domain" description="TAFII28-like protein" evidence="7">
    <location>
        <begin position="145"/>
        <end position="216"/>
    </location>
</feature>
<evidence type="ECO:0000256" key="1">
    <source>
        <dbReference type="ARBA" id="ARBA00004123"/>
    </source>
</evidence>
<dbReference type="InterPro" id="IPR009072">
    <property type="entry name" value="Histone-fold"/>
</dbReference>
<dbReference type="Gene3D" id="1.10.20.10">
    <property type="entry name" value="Histone, subunit A"/>
    <property type="match status" value="1"/>
</dbReference>
<keyword evidence="5" id="KW-0539">Nucleus</keyword>
<evidence type="ECO:0000256" key="3">
    <source>
        <dbReference type="ARBA" id="ARBA00023015"/>
    </source>
</evidence>
<keyword evidence="3" id="KW-0805">Transcription regulation</keyword>
<evidence type="ECO:0000313" key="9">
    <source>
        <dbReference type="Proteomes" id="UP000240883"/>
    </source>
</evidence>
<organism evidence="8 9">
    <name type="scientific">Corynespora cassiicola Philippines</name>
    <dbReference type="NCBI Taxonomy" id="1448308"/>
    <lineage>
        <taxon>Eukaryota</taxon>
        <taxon>Fungi</taxon>
        <taxon>Dikarya</taxon>
        <taxon>Ascomycota</taxon>
        <taxon>Pezizomycotina</taxon>
        <taxon>Dothideomycetes</taxon>
        <taxon>Pleosporomycetidae</taxon>
        <taxon>Pleosporales</taxon>
        <taxon>Corynesporascaceae</taxon>
        <taxon>Corynespora</taxon>
    </lineage>
</organism>
<protein>
    <recommendedName>
        <fullName evidence="7">TAFII28-like protein domain-containing protein</fullName>
    </recommendedName>
</protein>
<evidence type="ECO:0000313" key="8">
    <source>
        <dbReference type="EMBL" id="PSN67982.1"/>
    </source>
</evidence>
<feature type="region of interest" description="Disordered" evidence="6">
    <location>
        <begin position="1"/>
        <end position="142"/>
    </location>
</feature>
<keyword evidence="9" id="KW-1185">Reference proteome</keyword>
<evidence type="ECO:0000256" key="4">
    <source>
        <dbReference type="ARBA" id="ARBA00023163"/>
    </source>
</evidence>
<dbReference type="InterPro" id="IPR045127">
    <property type="entry name" value="TAF11-like"/>
</dbReference>
<gene>
    <name evidence="8" type="ORF">BS50DRAFT_620416</name>
</gene>
<comment type="subcellular location">
    <subcellularLocation>
        <location evidence="1">Nucleus</location>
    </subcellularLocation>
</comment>
<dbReference type="GO" id="GO:0051123">
    <property type="term" value="P:RNA polymerase II preinitiation complex assembly"/>
    <property type="evidence" value="ECO:0007669"/>
    <property type="project" value="InterPro"/>
</dbReference>
<dbReference type="EMBL" id="KZ678134">
    <property type="protein sequence ID" value="PSN67982.1"/>
    <property type="molecule type" value="Genomic_DNA"/>
</dbReference>
<dbReference type="CDD" id="cd08048">
    <property type="entry name" value="HFD_TAF11"/>
    <property type="match status" value="1"/>
</dbReference>
<evidence type="ECO:0000256" key="2">
    <source>
        <dbReference type="ARBA" id="ARBA00009788"/>
    </source>
</evidence>
<comment type="similarity">
    <text evidence="2">Belongs to the TAF11 family.</text>
</comment>
<dbReference type="GO" id="GO:0046982">
    <property type="term" value="F:protein heterodimerization activity"/>
    <property type="evidence" value="ECO:0007669"/>
    <property type="project" value="InterPro"/>
</dbReference>
<dbReference type="GO" id="GO:0016251">
    <property type="term" value="F:RNA polymerase II general transcription initiation factor activity"/>
    <property type="evidence" value="ECO:0007669"/>
    <property type="project" value="TreeGrafter"/>
</dbReference>
<keyword evidence="4" id="KW-0804">Transcription</keyword>
<dbReference type="Proteomes" id="UP000240883">
    <property type="component" value="Unassembled WGS sequence"/>
</dbReference>
<feature type="compositionally biased region" description="Polar residues" evidence="6">
    <location>
        <begin position="55"/>
        <end position="68"/>
    </location>
</feature>
<evidence type="ECO:0000256" key="6">
    <source>
        <dbReference type="SAM" id="MobiDB-lite"/>
    </source>
</evidence>
<dbReference type="Pfam" id="PF04719">
    <property type="entry name" value="TAFII28"/>
    <property type="match status" value="1"/>
</dbReference>